<accession>A0ACB6ZEA2</accession>
<organism evidence="1 2">
    <name type="scientific">Thelephora ganbajun</name>
    <name type="common">Ganba fungus</name>
    <dbReference type="NCBI Taxonomy" id="370292"/>
    <lineage>
        <taxon>Eukaryota</taxon>
        <taxon>Fungi</taxon>
        <taxon>Dikarya</taxon>
        <taxon>Basidiomycota</taxon>
        <taxon>Agaricomycotina</taxon>
        <taxon>Agaricomycetes</taxon>
        <taxon>Thelephorales</taxon>
        <taxon>Thelephoraceae</taxon>
        <taxon>Thelephora</taxon>
    </lineage>
</organism>
<proteinExistence type="predicted"/>
<gene>
    <name evidence="1" type="ORF">BDM02DRAFT_3187404</name>
</gene>
<name>A0ACB6ZEA2_THEGA</name>
<keyword evidence="2" id="KW-1185">Reference proteome</keyword>
<reference evidence="1" key="1">
    <citation type="submission" date="2019-10" db="EMBL/GenBank/DDBJ databases">
        <authorList>
            <consortium name="DOE Joint Genome Institute"/>
            <person name="Kuo A."/>
            <person name="Miyauchi S."/>
            <person name="Kiss E."/>
            <person name="Drula E."/>
            <person name="Kohler A."/>
            <person name="Sanchez-Garcia M."/>
            <person name="Andreopoulos B."/>
            <person name="Barry K.W."/>
            <person name="Bonito G."/>
            <person name="Buee M."/>
            <person name="Carver A."/>
            <person name="Chen C."/>
            <person name="Cichocki N."/>
            <person name="Clum A."/>
            <person name="Culley D."/>
            <person name="Crous P.W."/>
            <person name="Fauchery L."/>
            <person name="Girlanda M."/>
            <person name="Hayes R."/>
            <person name="Keri Z."/>
            <person name="Labutti K."/>
            <person name="Lipzen A."/>
            <person name="Lombard V."/>
            <person name="Magnuson J."/>
            <person name="Maillard F."/>
            <person name="Morin E."/>
            <person name="Murat C."/>
            <person name="Nolan M."/>
            <person name="Ohm R."/>
            <person name="Pangilinan J."/>
            <person name="Pereira M."/>
            <person name="Perotto S."/>
            <person name="Peter M."/>
            <person name="Riley R."/>
            <person name="Sitrit Y."/>
            <person name="Stielow B."/>
            <person name="Szollosi G."/>
            <person name="Zifcakova L."/>
            <person name="Stursova M."/>
            <person name="Spatafora J.W."/>
            <person name="Tedersoo L."/>
            <person name="Vaario L.-M."/>
            <person name="Yamada A."/>
            <person name="Yan M."/>
            <person name="Wang P."/>
            <person name="Xu J."/>
            <person name="Bruns T."/>
            <person name="Baldrian P."/>
            <person name="Vilgalys R."/>
            <person name="Henrissat B."/>
            <person name="Grigoriev I.V."/>
            <person name="Hibbett D."/>
            <person name="Nagy L.G."/>
            <person name="Martin F.M."/>
        </authorList>
    </citation>
    <scope>NUCLEOTIDE SEQUENCE</scope>
    <source>
        <strain evidence="1">P2</strain>
    </source>
</reference>
<protein>
    <submittedName>
        <fullName evidence="1">Uncharacterized protein</fullName>
    </submittedName>
</protein>
<comment type="caution">
    <text evidence="1">The sequence shown here is derived from an EMBL/GenBank/DDBJ whole genome shotgun (WGS) entry which is preliminary data.</text>
</comment>
<evidence type="ECO:0000313" key="2">
    <source>
        <dbReference type="Proteomes" id="UP000886501"/>
    </source>
</evidence>
<reference evidence="1" key="2">
    <citation type="journal article" date="2020" name="Nat. Commun.">
        <title>Large-scale genome sequencing of mycorrhizal fungi provides insights into the early evolution of symbiotic traits.</title>
        <authorList>
            <person name="Miyauchi S."/>
            <person name="Kiss E."/>
            <person name="Kuo A."/>
            <person name="Drula E."/>
            <person name="Kohler A."/>
            <person name="Sanchez-Garcia M."/>
            <person name="Morin E."/>
            <person name="Andreopoulos B."/>
            <person name="Barry K.W."/>
            <person name="Bonito G."/>
            <person name="Buee M."/>
            <person name="Carver A."/>
            <person name="Chen C."/>
            <person name="Cichocki N."/>
            <person name="Clum A."/>
            <person name="Culley D."/>
            <person name="Crous P.W."/>
            <person name="Fauchery L."/>
            <person name="Girlanda M."/>
            <person name="Hayes R.D."/>
            <person name="Keri Z."/>
            <person name="LaButti K."/>
            <person name="Lipzen A."/>
            <person name="Lombard V."/>
            <person name="Magnuson J."/>
            <person name="Maillard F."/>
            <person name="Murat C."/>
            <person name="Nolan M."/>
            <person name="Ohm R.A."/>
            <person name="Pangilinan J."/>
            <person name="Pereira M.F."/>
            <person name="Perotto S."/>
            <person name="Peter M."/>
            <person name="Pfister S."/>
            <person name="Riley R."/>
            <person name="Sitrit Y."/>
            <person name="Stielow J.B."/>
            <person name="Szollosi G."/>
            <person name="Zifcakova L."/>
            <person name="Stursova M."/>
            <person name="Spatafora J.W."/>
            <person name="Tedersoo L."/>
            <person name="Vaario L.M."/>
            <person name="Yamada A."/>
            <person name="Yan M."/>
            <person name="Wang P."/>
            <person name="Xu J."/>
            <person name="Bruns T."/>
            <person name="Baldrian P."/>
            <person name="Vilgalys R."/>
            <person name="Dunand C."/>
            <person name="Henrissat B."/>
            <person name="Grigoriev I.V."/>
            <person name="Hibbett D."/>
            <person name="Nagy L.G."/>
            <person name="Martin F.M."/>
        </authorList>
    </citation>
    <scope>NUCLEOTIDE SEQUENCE</scope>
    <source>
        <strain evidence="1">P2</strain>
    </source>
</reference>
<dbReference type="Proteomes" id="UP000886501">
    <property type="component" value="Unassembled WGS sequence"/>
</dbReference>
<sequence length="125" mass="14061">MSRNLLLGFLWLLTLDLPQVLASLLAIDYGSEWIKASLIKPGVPFDLLPDKNLKREIRSSVGWKNRDRLFGSDAYDLATEFPTDSFNLLKFLQGVPFDSEAVSYYATLSAADTLKSSRNTMISLR</sequence>
<evidence type="ECO:0000313" key="1">
    <source>
        <dbReference type="EMBL" id="KAF9648140.1"/>
    </source>
</evidence>
<dbReference type="EMBL" id="MU118019">
    <property type="protein sequence ID" value="KAF9648140.1"/>
    <property type="molecule type" value="Genomic_DNA"/>
</dbReference>